<dbReference type="InterPro" id="IPR009964">
    <property type="entry name" value="DUF1491"/>
</dbReference>
<name>A0ABS6V2Z5_9SPHN</name>
<evidence type="ECO:0000313" key="1">
    <source>
        <dbReference type="EMBL" id="MBW0143928.1"/>
    </source>
</evidence>
<protein>
    <submittedName>
        <fullName evidence="1">DUF1491 family protein</fullName>
    </submittedName>
</protein>
<sequence>MNERLAAGVEAKALMRRIMAEGGFATVLRKGDEERGSLLLVIAEKGRHFTCLERQLQVSGAYEWSETGPGSESEMAEISQFLEKKRRNDPDLWLIELDIANGKRFVAEMTEFP</sequence>
<dbReference type="Pfam" id="PF07372">
    <property type="entry name" value="DUF1491"/>
    <property type="match status" value="1"/>
</dbReference>
<organism evidence="1 2">
    <name type="scientific">Sphingomicrobium clamense</name>
    <dbReference type="NCBI Taxonomy" id="2851013"/>
    <lineage>
        <taxon>Bacteria</taxon>
        <taxon>Pseudomonadati</taxon>
        <taxon>Pseudomonadota</taxon>
        <taxon>Alphaproteobacteria</taxon>
        <taxon>Sphingomonadales</taxon>
        <taxon>Sphingomonadaceae</taxon>
        <taxon>Sphingomicrobium</taxon>
    </lineage>
</organism>
<accession>A0ABS6V2Z5</accession>
<evidence type="ECO:0000313" key="2">
    <source>
        <dbReference type="Proteomes" id="UP000698028"/>
    </source>
</evidence>
<comment type="caution">
    <text evidence="1">The sequence shown here is derived from an EMBL/GenBank/DDBJ whole genome shotgun (WGS) entry which is preliminary data.</text>
</comment>
<keyword evidence="2" id="KW-1185">Reference proteome</keyword>
<dbReference type="Proteomes" id="UP000698028">
    <property type="component" value="Unassembled WGS sequence"/>
</dbReference>
<gene>
    <name evidence="1" type="ORF">KTQ36_01295</name>
</gene>
<reference evidence="1 2" key="1">
    <citation type="submission" date="2021-07" db="EMBL/GenBank/DDBJ databases">
        <title>The draft genome sequence of Sphingomicrobium sp. B8.</title>
        <authorList>
            <person name="Mu L."/>
        </authorList>
    </citation>
    <scope>NUCLEOTIDE SEQUENCE [LARGE SCALE GENOMIC DNA]</scope>
    <source>
        <strain evidence="1 2">B8</strain>
    </source>
</reference>
<proteinExistence type="predicted"/>
<dbReference type="EMBL" id="JAHVAH010000001">
    <property type="protein sequence ID" value="MBW0143928.1"/>
    <property type="molecule type" value="Genomic_DNA"/>
</dbReference>